<evidence type="ECO:0000259" key="6">
    <source>
        <dbReference type="Pfam" id="PF07980"/>
    </source>
</evidence>
<protein>
    <submittedName>
        <fullName evidence="9">Starch-binding associating with outer membrane</fullName>
    </submittedName>
</protein>
<dbReference type="GO" id="GO:0009279">
    <property type="term" value="C:cell outer membrane"/>
    <property type="evidence" value="ECO:0007669"/>
    <property type="project" value="UniProtKB-SubCell"/>
</dbReference>
<reference evidence="9 10" key="1">
    <citation type="submission" date="2016-10" db="EMBL/GenBank/DDBJ databases">
        <authorList>
            <person name="de Groot N.N."/>
        </authorList>
    </citation>
    <scope>NUCLEOTIDE SEQUENCE [LARGE SCALE GENOMIC DNA]</scope>
    <source>
        <strain evidence="9 10">NLAE-zl-C202</strain>
    </source>
</reference>
<accession>A0A1I4VPB6</accession>
<organism evidence="9 10">
    <name type="scientific">Bacteroides xylanisolvens</name>
    <dbReference type="NCBI Taxonomy" id="371601"/>
    <lineage>
        <taxon>Bacteria</taxon>
        <taxon>Pseudomonadati</taxon>
        <taxon>Bacteroidota</taxon>
        <taxon>Bacteroidia</taxon>
        <taxon>Bacteroidales</taxon>
        <taxon>Bacteroidaceae</taxon>
        <taxon>Bacteroides</taxon>
    </lineage>
</organism>
<comment type="similarity">
    <text evidence="2">Belongs to the SusD family.</text>
</comment>
<dbReference type="PROSITE" id="PS51257">
    <property type="entry name" value="PROKAR_LIPOPROTEIN"/>
    <property type="match status" value="1"/>
</dbReference>
<dbReference type="Proteomes" id="UP000196036">
    <property type="component" value="Unassembled WGS sequence"/>
</dbReference>
<dbReference type="Pfam" id="PF07980">
    <property type="entry name" value="SusD_RagB"/>
    <property type="match status" value="1"/>
</dbReference>
<reference evidence="11" key="2">
    <citation type="submission" date="2017-04" db="EMBL/GenBank/DDBJ databases">
        <title>Function of individual gut microbiota members based on whole genome sequencing of pure cultures obtained from chicken caecum.</title>
        <authorList>
            <person name="Medvecky M."/>
            <person name="Cejkova D."/>
            <person name="Polansky O."/>
            <person name="Karasova D."/>
            <person name="Kubasova T."/>
            <person name="Cizek A."/>
            <person name="Rychlik I."/>
        </authorList>
    </citation>
    <scope>NUCLEOTIDE SEQUENCE [LARGE SCALE GENOMIC DNA]</scope>
    <source>
        <strain evidence="11">An109</strain>
    </source>
</reference>
<keyword evidence="4" id="KW-0472">Membrane</keyword>
<evidence type="ECO:0000313" key="10">
    <source>
        <dbReference type="Proteomes" id="UP000183766"/>
    </source>
</evidence>
<dbReference type="CDD" id="cd08977">
    <property type="entry name" value="SusD"/>
    <property type="match status" value="1"/>
</dbReference>
<gene>
    <name evidence="8" type="ORF">B5E52_13685</name>
    <name evidence="9" type="ORF">SAMN05216250_11760</name>
</gene>
<feature type="domain" description="SusD-like N-terminal" evidence="7">
    <location>
        <begin position="63"/>
        <end position="219"/>
    </location>
</feature>
<dbReference type="Proteomes" id="UP000183766">
    <property type="component" value="Unassembled WGS sequence"/>
</dbReference>
<dbReference type="InterPro" id="IPR011990">
    <property type="entry name" value="TPR-like_helical_dom_sf"/>
</dbReference>
<name>A0A1I4VPB6_9BACE</name>
<reference evidence="8" key="3">
    <citation type="journal article" date="2018" name="BMC Genomics">
        <title>Whole genome sequencing and function prediction of 133 gut anaerobes isolated from chicken caecum in pure cultures.</title>
        <authorList>
            <person name="Medvecky M."/>
            <person name="Cejkova D."/>
            <person name="Polansky O."/>
            <person name="Karasova D."/>
            <person name="Kubasova T."/>
            <person name="Cizek A."/>
            <person name="Rychlik I."/>
        </authorList>
    </citation>
    <scope>NUCLEOTIDE SEQUENCE</scope>
    <source>
        <strain evidence="8">An109</strain>
    </source>
</reference>
<evidence type="ECO:0000313" key="9">
    <source>
        <dbReference type="EMBL" id="SFN02973.1"/>
    </source>
</evidence>
<dbReference type="InterPro" id="IPR012944">
    <property type="entry name" value="SusD_RagB_dom"/>
</dbReference>
<dbReference type="InterPro" id="IPR033985">
    <property type="entry name" value="SusD-like_N"/>
</dbReference>
<dbReference type="Pfam" id="PF14322">
    <property type="entry name" value="SusD-like_3"/>
    <property type="match status" value="1"/>
</dbReference>
<evidence type="ECO:0000259" key="7">
    <source>
        <dbReference type="Pfam" id="PF14322"/>
    </source>
</evidence>
<dbReference type="RefSeq" id="WP_074910053.1">
    <property type="nucleotide sequence ID" value="NZ_CP042282.1"/>
</dbReference>
<keyword evidence="3" id="KW-0732">Signal</keyword>
<evidence type="ECO:0000313" key="8">
    <source>
        <dbReference type="EMBL" id="OUQ66589.1"/>
    </source>
</evidence>
<evidence type="ECO:0000256" key="2">
    <source>
        <dbReference type="ARBA" id="ARBA00006275"/>
    </source>
</evidence>
<feature type="domain" description="RagB/SusD" evidence="6">
    <location>
        <begin position="269"/>
        <end position="554"/>
    </location>
</feature>
<dbReference type="SUPFAM" id="SSF48452">
    <property type="entry name" value="TPR-like"/>
    <property type="match status" value="1"/>
</dbReference>
<evidence type="ECO:0000313" key="11">
    <source>
        <dbReference type="Proteomes" id="UP000196036"/>
    </source>
</evidence>
<dbReference type="EMBL" id="NFLW01000026">
    <property type="protein sequence ID" value="OUQ66589.1"/>
    <property type="molecule type" value="Genomic_DNA"/>
</dbReference>
<evidence type="ECO:0000256" key="1">
    <source>
        <dbReference type="ARBA" id="ARBA00004442"/>
    </source>
</evidence>
<dbReference type="AlphaFoldDB" id="A0A1I4VPB6"/>
<evidence type="ECO:0000256" key="3">
    <source>
        <dbReference type="ARBA" id="ARBA00022729"/>
    </source>
</evidence>
<evidence type="ECO:0000256" key="5">
    <source>
        <dbReference type="ARBA" id="ARBA00023237"/>
    </source>
</evidence>
<proteinExistence type="inferred from homology"/>
<evidence type="ECO:0000256" key="4">
    <source>
        <dbReference type="ARBA" id="ARBA00023136"/>
    </source>
</evidence>
<comment type="subcellular location">
    <subcellularLocation>
        <location evidence="1">Cell outer membrane</location>
    </subcellularLocation>
</comment>
<sequence>MKVNSKILIGLICVIILSGCNDSFLDRIPLDDLTDETYWKTEEHLILAANACINGLRGKGTSVDMEMLGDNVVRERSASYKNIGAGTFTSDLSTINSEWDTNYNGIRRCNHFLENYERAEKVAPEKRERYAGEARFMRAYHYVYLINFFGDVPWVTRTLDISDSELYGAREDKEKLVDWVLKELELSSNQLPYAKDLKTTEFGRPSKEAAWALSSRFALYHERWDIAVSSAELVMETGYHELYSNGNPATSYYEMFTYAGNASKNSKNKEFILTRVFSEDAKQTHNLSRELQVPNEEARMAPSRSLVDAYLCNGLPVTNPASGYNDKTYVTLFDGRDPRLEQTVLKRATKWGGNPQNSTYYQPKLGGTALSGCRTPSGWYFRKFVEISAVARYNKDMNDIPLIRYAEVLLNWIEAKYMRGDQIDQTDINSSINLLRGRVAAPLMILADLESNGMNLRDEIRRERRVELALEGERYFDILRWKQGKLLSEDVKGIRKASLNPDQQVFVDDLPLDEDGNIILMTGRIFVEPKNYLWPVPFIQTQRNPNLLPNNPGWE</sequence>
<keyword evidence="5" id="KW-0998">Cell outer membrane</keyword>
<dbReference type="Gene3D" id="1.25.40.390">
    <property type="match status" value="1"/>
</dbReference>
<dbReference type="EMBL" id="FOUM01000017">
    <property type="protein sequence ID" value="SFN02973.1"/>
    <property type="molecule type" value="Genomic_DNA"/>
</dbReference>